<keyword evidence="2" id="KW-1185">Reference proteome</keyword>
<accession>A0ABT9QC63</accession>
<reference evidence="1 2" key="1">
    <citation type="submission" date="2023-07" db="EMBL/GenBank/DDBJ databases">
        <title>Sequencing the genomes of 1000 actinobacteria strains.</title>
        <authorList>
            <person name="Klenk H.-P."/>
        </authorList>
    </citation>
    <scope>NUCLEOTIDE SEQUENCE [LARGE SCALE GENOMIC DNA]</scope>
    <source>
        <strain evidence="1 2">DSM 46740</strain>
    </source>
</reference>
<comment type="caution">
    <text evidence="1">The sequence shown here is derived from an EMBL/GenBank/DDBJ whole genome shotgun (WGS) entry which is preliminary data.</text>
</comment>
<evidence type="ECO:0000313" key="1">
    <source>
        <dbReference type="EMBL" id="MDP9844358.1"/>
    </source>
</evidence>
<evidence type="ECO:0000313" key="2">
    <source>
        <dbReference type="Proteomes" id="UP001225356"/>
    </source>
</evidence>
<proteinExistence type="predicted"/>
<protein>
    <submittedName>
        <fullName evidence="1">Uncharacterized protein</fullName>
    </submittedName>
</protein>
<organism evidence="1 2">
    <name type="scientific">Streptosporangium lutulentum</name>
    <dbReference type="NCBI Taxonomy" id="1461250"/>
    <lineage>
        <taxon>Bacteria</taxon>
        <taxon>Bacillati</taxon>
        <taxon>Actinomycetota</taxon>
        <taxon>Actinomycetes</taxon>
        <taxon>Streptosporangiales</taxon>
        <taxon>Streptosporangiaceae</taxon>
        <taxon>Streptosporangium</taxon>
    </lineage>
</organism>
<dbReference type="EMBL" id="JAUSQU010000001">
    <property type="protein sequence ID" value="MDP9844358.1"/>
    <property type="molecule type" value="Genomic_DNA"/>
</dbReference>
<sequence>MPLKPNPLSDEARRELQDWAALMVETRKLEAIMEVLRNPQEPFVYRTLAHKLHLCIYILYQIYDWMLIHQHELVMDILMPFHCPRCAYRIHPPEMLGTPG</sequence>
<gene>
    <name evidence="1" type="ORF">J2853_003569</name>
</gene>
<dbReference type="Proteomes" id="UP001225356">
    <property type="component" value="Unassembled WGS sequence"/>
</dbReference>
<name>A0ABT9QC63_9ACTN</name>
<dbReference type="RefSeq" id="WP_307559164.1">
    <property type="nucleotide sequence ID" value="NZ_JAUSQU010000001.1"/>
</dbReference>